<reference evidence="6" key="1">
    <citation type="submission" date="2020-11" db="EMBL/GenBank/DDBJ databases">
        <authorList>
            <person name="Tran Van P."/>
        </authorList>
    </citation>
    <scope>NUCLEOTIDE SEQUENCE</scope>
</reference>
<dbReference type="InterPro" id="IPR005481">
    <property type="entry name" value="BC-like_N"/>
</dbReference>
<dbReference type="Gene3D" id="3.40.50.20">
    <property type="match status" value="1"/>
</dbReference>
<name>A0A7R8WR87_9CRUS</name>
<dbReference type="PANTHER" id="PTHR18866:SF33">
    <property type="entry name" value="METHYLCROTONOYL-COA CARBOXYLASE SUBUNIT ALPHA, MITOCHONDRIAL-RELATED"/>
    <property type="match status" value="1"/>
</dbReference>
<dbReference type="PROSITE" id="PS50975">
    <property type="entry name" value="ATP_GRASP"/>
    <property type="match status" value="1"/>
</dbReference>
<dbReference type="Pfam" id="PF02786">
    <property type="entry name" value="CPSase_L_D2"/>
    <property type="match status" value="1"/>
</dbReference>
<dbReference type="GO" id="GO:0046872">
    <property type="term" value="F:metal ion binding"/>
    <property type="evidence" value="ECO:0007669"/>
    <property type="project" value="InterPro"/>
</dbReference>
<dbReference type="PANTHER" id="PTHR18866">
    <property type="entry name" value="CARBOXYLASE:PYRUVATE/ACETYL-COA/PROPIONYL-COA CARBOXYLASE"/>
    <property type="match status" value="1"/>
</dbReference>
<dbReference type="PROSITE" id="PS50979">
    <property type="entry name" value="BC"/>
    <property type="match status" value="1"/>
</dbReference>
<dbReference type="SUPFAM" id="SSF52440">
    <property type="entry name" value="PreATP-grasp domain"/>
    <property type="match status" value="1"/>
</dbReference>
<dbReference type="FunFam" id="3.30.1490.20:FF:000003">
    <property type="entry name" value="acetyl-CoA carboxylase isoform X1"/>
    <property type="match status" value="1"/>
</dbReference>
<keyword evidence="2" id="KW-0436">Ligase</keyword>
<protein>
    <submittedName>
        <fullName evidence="6">Uncharacterized protein</fullName>
    </submittedName>
</protein>
<keyword evidence="4" id="KW-0067">ATP-binding</keyword>
<evidence type="ECO:0000256" key="5">
    <source>
        <dbReference type="ARBA" id="ARBA00023267"/>
    </source>
</evidence>
<dbReference type="GO" id="GO:0005524">
    <property type="term" value="F:ATP binding"/>
    <property type="evidence" value="ECO:0007669"/>
    <property type="project" value="UniProtKB-UniRule"/>
</dbReference>
<feature type="non-terminal residue" evidence="6">
    <location>
        <position position="1"/>
    </location>
</feature>
<dbReference type="GO" id="GO:0016874">
    <property type="term" value="F:ligase activity"/>
    <property type="evidence" value="ECO:0007669"/>
    <property type="project" value="UniProtKB-KW"/>
</dbReference>
<dbReference type="InterPro" id="IPR013815">
    <property type="entry name" value="ATP_grasp_subdomain_1"/>
</dbReference>
<keyword evidence="5" id="KW-0092">Biotin</keyword>
<proteinExistence type="predicted"/>
<dbReference type="InterPro" id="IPR050856">
    <property type="entry name" value="Biotin_carboxylase_complex"/>
</dbReference>
<dbReference type="Pfam" id="PF00289">
    <property type="entry name" value="Biotin_carb_N"/>
    <property type="match status" value="1"/>
</dbReference>
<dbReference type="Gene3D" id="3.30.1490.20">
    <property type="entry name" value="ATP-grasp fold, A domain"/>
    <property type="match status" value="1"/>
</dbReference>
<dbReference type="OrthoDB" id="196847at2759"/>
<organism evidence="6">
    <name type="scientific">Cyprideis torosa</name>
    <dbReference type="NCBI Taxonomy" id="163714"/>
    <lineage>
        <taxon>Eukaryota</taxon>
        <taxon>Metazoa</taxon>
        <taxon>Ecdysozoa</taxon>
        <taxon>Arthropoda</taxon>
        <taxon>Crustacea</taxon>
        <taxon>Oligostraca</taxon>
        <taxon>Ostracoda</taxon>
        <taxon>Podocopa</taxon>
        <taxon>Podocopida</taxon>
        <taxon>Cytherocopina</taxon>
        <taxon>Cytheroidea</taxon>
        <taxon>Cytherideidae</taxon>
        <taxon>Cyprideis</taxon>
    </lineage>
</organism>
<dbReference type="InterPro" id="IPR005479">
    <property type="entry name" value="CPAse_ATP-bd"/>
</dbReference>
<dbReference type="SUPFAM" id="SSF56059">
    <property type="entry name" value="Glutathione synthetase ATP-binding domain-like"/>
    <property type="match status" value="1"/>
</dbReference>
<dbReference type="AlphaFoldDB" id="A0A7R8WR87"/>
<dbReference type="InterPro" id="IPR011761">
    <property type="entry name" value="ATP-grasp"/>
</dbReference>
<accession>A0A7R8WR87</accession>
<evidence type="ECO:0000313" key="6">
    <source>
        <dbReference type="EMBL" id="CAD7235743.1"/>
    </source>
</evidence>
<comment type="cofactor">
    <cofactor evidence="1">
        <name>biotin</name>
        <dbReference type="ChEBI" id="CHEBI:57586"/>
    </cofactor>
</comment>
<evidence type="ECO:0000256" key="4">
    <source>
        <dbReference type="ARBA" id="ARBA00022840"/>
    </source>
</evidence>
<evidence type="ECO:0000256" key="1">
    <source>
        <dbReference type="ARBA" id="ARBA00001953"/>
    </source>
</evidence>
<evidence type="ECO:0000256" key="3">
    <source>
        <dbReference type="ARBA" id="ARBA00022741"/>
    </source>
</evidence>
<gene>
    <name evidence="6" type="ORF">CTOB1V02_LOCUS13558</name>
</gene>
<dbReference type="PROSITE" id="PS00866">
    <property type="entry name" value="CPSASE_1"/>
    <property type="match status" value="1"/>
</dbReference>
<dbReference type="EMBL" id="OB674450">
    <property type="protein sequence ID" value="CAD7235743.1"/>
    <property type="molecule type" value="Genomic_DNA"/>
</dbReference>
<sequence length="218" mass="23436">MGGEQLAGVMDIISREAMAKEGKEIDEAQFAAIKENMVQQQEKVGTSWYSTSQGHDDDAQSLHVQQADEAFLIGPPEAARSYLDVDKIISVAKEAGADAIHPGYGFLSENAAFSQRCADEGIKFIGPKPDSIRAMGSKSNAKALMQEHNVPTIPGYFGEDQSLDTLMEKAKEVGFPLLIKAAAGGGGKGMRIVRKPEELKDALEGTKREGAQFFGSDE</sequence>
<keyword evidence="3" id="KW-0547">Nucleotide-binding</keyword>
<dbReference type="InterPro" id="IPR016185">
    <property type="entry name" value="PreATP-grasp_dom_sf"/>
</dbReference>
<evidence type="ECO:0000256" key="2">
    <source>
        <dbReference type="ARBA" id="ARBA00022598"/>
    </source>
</evidence>
<dbReference type="InterPro" id="IPR011764">
    <property type="entry name" value="Biotin_carboxylation_dom"/>
</dbReference>